<evidence type="ECO:0000256" key="4">
    <source>
        <dbReference type="ARBA" id="ARBA00022692"/>
    </source>
</evidence>
<evidence type="ECO:0000256" key="1">
    <source>
        <dbReference type="ARBA" id="ARBA00004651"/>
    </source>
</evidence>
<feature type="transmembrane region" description="Helical" evidence="7">
    <location>
        <begin position="30"/>
        <end position="52"/>
    </location>
</feature>
<dbReference type="EMBL" id="FZOD01000019">
    <property type="protein sequence ID" value="SNS89597.1"/>
    <property type="molecule type" value="Genomic_DNA"/>
</dbReference>
<evidence type="ECO:0000256" key="5">
    <source>
        <dbReference type="ARBA" id="ARBA00022989"/>
    </source>
</evidence>
<dbReference type="GO" id="GO:0005886">
    <property type="term" value="C:plasma membrane"/>
    <property type="evidence" value="ECO:0007669"/>
    <property type="project" value="UniProtKB-SubCell"/>
</dbReference>
<evidence type="ECO:0008006" key="10">
    <source>
        <dbReference type="Google" id="ProtNLM"/>
    </source>
</evidence>
<keyword evidence="3" id="KW-1003">Cell membrane</keyword>
<dbReference type="Proteomes" id="UP000198282">
    <property type="component" value="Unassembled WGS sequence"/>
</dbReference>
<proteinExistence type="inferred from homology"/>
<feature type="transmembrane region" description="Helical" evidence="7">
    <location>
        <begin position="58"/>
        <end position="76"/>
    </location>
</feature>
<sequence>MIMFIISAIIVGAITGGLGRLLIPGRQEIGMVATIISGIVAAFVGSGIAYLLGFEDKTWIVLIVQLVLAVVCVGVVSNSKSAKKSRA</sequence>
<organism evidence="8 9">
    <name type="scientific">Streptosporangium subroseum</name>
    <dbReference type="NCBI Taxonomy" id="106412"/>
    <lineage>
        <taxon>Bacteria</taxon>
        <taxon>Bacillati</taxon>
        <taxon>Actinomycetota</taxon>
        <taxon>Actinomycetes</taxon>
        <taxon>Streptosporangiales</taxon>
        <taxon>Streptosporangiaceae</taxon>
        <taxon>Streptosporangium</taxon>
    </lineage>
</organism>
<dbReference type="PANTHER" id="PTHR33884:SF3">
    <property type="entry name" value="UPF0410 PROTEIN YMGE"/>
    <property type="match status" value="1"/>
</dbReference>
<evidence type="ECO:0000256" key="6">
    <source>
        <dbReference type="ARBA" id="ARBA00023136"/>
    </source>
</evidence>
<evidence type="ECO:0000313" key="8">
    <source>
        <dbReference type="EMBL" id="SNS89597.1"/>
    </source>
</evidence>
<protein>
    <recommendedName>
        <fullName evidence="10">Transglycosylase associated protein</fullName>
    </recommendedName>
</protein>
<gene>
    <name evidence="8" type="ORF">SAMN05216276_10193</name>
</gene>
<dbReference type="AlphaFoldDB" id="A0A239I7R8"/>
<dbReference type="InterPro" id="IPR007341">
    <property type="entry name" value="Transgly_assoc"/>
</dbReference>
<accession>A0A239I7R8</accession>
<comment type="subcellular location">
    <subcellularLocation>
        <location evidence="1">Cell membrane</location>
        <topology evidence="1">Multi-pass membrane protein</topology>
    </subcellularLocation>
</comment>
<keyword evidence="5 7" id="KW-1133">Transmembrane helix</keyword>
<keyword evidence="9" id="KW-1185">Reference proteome</keyword>
<evidence type="ECO:0000256" key="2">
    <source>
        <dbReference type="ARBA" id="ARBA00011006"/>
    </source>
</evidence>
<keyword evidence="4 7" id="KW-0812">Transmembrane</keyword>
<name>A0A239I7R8_9ACTN</name>
<feature type="transmembrane region" description="Helical" evidence="7">
    <location>
        <begin position="6"/>
        <end position="23"/>
    </location>
</feature>
<dbReference type="RefSeq" id="WP_089208864.1">
    <property type="nucleotide sequence ID" value="NZ_FZOD01000019.1"/>
</dbReference>
<evidence type="ECO:0000256" key="3">
    <source>
        <dbReference type="ARBA" id="ARBA00022475"/>
    </source>
</evidence>
<dbReference type="OrthoDB" id="3483802at2"/>
<evidence type="ECO:0000313" key="9">
    <source>
        <dbReference type="Proteomes" id="UP000198282"/>
    </source>
</evidence>
<dbReference type="PANTHER" id="PTHR33884">
    <property type="entry name" value="UPF0410 PROTEIN YMGE"/>
    <property type="match status" value="1"/>
</dbReference>
<keyword evidence="6 7" id="KW-0472">Membrane</keyword>
<reference evidence="8 9" key="1">
    <citation type="submission" date="2017-06" db="EMBL/GenBank/DDBJ databases">
        <authorList>
            <person name="Kim H.J."/>
            <person name="Triplett B.A."/>
        </authorList>
    </citation>
    <scope>NUCLEOTIDE SEQUENCE [LARGE SCALE GENOMIC DNA]</scope>
    <source>
        <strain evidence="8 9">CGMCC 4.2132</strain>
    </source>
</reference>
<comment type="similarity">
    <text evidence="2">Belongs to the UPF0410 family.</text>
</comment>
<evidence type="ECO:0000256" key="7">
    <source>
        <dbReference type="SAM" id="Phobius"/>
    </source>
</evidence>